<dbReference type="Gene3D" id="2.70.40.10">
    <property type="match status" value="1"/>
</dbReference>
<evidence type="ECO:0000256" key="2">
    <source>
        <dbReference type="ARBA" id="ARBA00022801"/>
    </source>
</evidence>
<evidence type="ECO:0000259" key="6">
    <source>
        <dbReference type="Pfam" id="PF00692"/>
    </source>
</evidence>
<dbReference type="GO" id="GO:0006226">
    <property type="term" value="P:dUMP biosynthetic process"/>
    <property type="evidence" value="ECO:0007669"/>
    <property type="project" value="UniProtKB-UniRule"/>
</dbReference>
<dbReference type="InterPro" id="IPR036157">
    <property type="entry name" value="dUTPase-like_sf"/>
</dbReference>
<dbReference type="GO" id="GO:0004170">
    <property type="term" value="F:dUTP diphosphatase activity"/>
    <property type="evidence" value="ECO:0007669"/>
    <property type="project" value="UniProtKB-UniRule"/>
</dbReference>
<accession>E7G3K2</accession>
<dbReference type="Pfam" id="PF00692">
    <property type="entry name" value="dUTPase"/>
    <property type="match status" value="1"/>
</dbReference>
<proteinExistence type="inferred from homology"/>
<dbReference type="PANTHER" id="PTHR11241">
    <property type="entry name" value="DEOXYURIDINE 5'-TRIPHOSPHATE NUCLEOTIDOHYDROLASE"/>
    <property type="match status" value="1"/>
</dbReference>
<dbReference type="SUPFAM" id="SSF51283">
    <property type="entry name" value="dUTPase-like"/>
    <property type="match status" value="1"/>
</dbReference>
<feature type="binding site" evidence="5">
    <location>
        <begin position="88"/>
        <end position="90"/>
    </location>
    <ligand>
        <name>substrate</name>
    </ligand>
</feature>
<keyword evidence="5" id="KW-0460">Magnesium</keyword>
<comment type="catalytic activity">
    <reaction evidence="4 5">
        <text>dUTP + H2O = dUMP + diphosphate + H(+)</text>
        <dbReference type="Rhea" id="RHEA:10248"/>
        <dbReference type="ChEBI" id="CHEBI:15377"/>
        <dbReference type="ChEBI" id="CHEBI:15378"/>
        <dbReference type="ChEBI" id="CHEBI:33019"/>
        <dbReference type="ChEBI" id="CHEBI:61555"/>
        <dbReference type="ChEBI" id="CHEBI:246422"/>
        <dbReference type="EC" id="3.6.1.23"/>
    </reaction>
</comment>
<evidence type="ECO:0000256" key="1">
    <source>
        <dbReference type="ARBA" id="ARBA00006581"/>
    </source>
</evidence>
<dbReference type="UniPathway" id="UPA00610">
    <property type="reaction ID" value="UER00666"/>
</dbReference>
<keyword evidence="3 5" id="KW-0546">Nucleotide metabolism</keyword>
<comment type="caution">
    <text evidence="7">The sequence shown here is derived from an EMBL/GenBank/DDBJ whole genome shotgun (WGS) entry which is preliminary data.</text>
</comment>
<evidence type="ECO:0000256" key="3">
    <source>
        <dbReference type="ARBA" id="ARBA00023080"/>
    </source>
</evidence>
<dbReference type="CDD" id="cd07557">
    <property type="entry name" value="trimeric_dUTPase"/>
    <property type="match status" value="1"/>
</dbReference>
<gene>
    <name evidence="5 7" type="primary">dut</name>
    <name evidence="7" type="ORF">HSUHS5_0525</name>
</gene>
<dbReference type="Proteomes" id="UP000054093">
    <property type="component" value="Unassembled WGS sequence"/>
</dbReference>
<dbReference type="NCBIfam" id="TIGR00576">
    <property type="entry name" value="dut"/>
    <property type="match status" value="1"/>
</dbReference>
<name>E7G3K2_9HELI</name>
<comment type="similarity">
    <text evidence="1 5">Belongs to the dUTPase family.</text>
</comment>
<dbReference type="InterPro" id="IPR008181">
    <property type="entry name" value="dUTPase"/>
</dbReference>
<dbReference type="AlphaFoldDB" id="E7G3K2"/>
<comment type="pathway">
    <text evidence="5">Pyrimidine metabolism; dUMP biosynthesis; dUMP from dCTP (dUTP route): step 2/2.</text>
</comment>
<comment type="cofactor">
    <cofactor evidence="5">
        <name>Mg(2+)</name>
        <dbReference type="ChEBI" id="CHEBI:18420"/>
    </cofactor>
</comment>
<dbReference type="EMBL" id="ADHO01000094">
    <property type="protein sequence ID" value="EFX42031.1"/>
    <property type="molecule type" value="Genomic_DNA"/>
</dbReference>
<dbReference type="HAMAP" id="MF_00116">
    <property type="entry name" value="dUTPase_bact"/>
    <property type="match status" value="1"/>
</dbReference>
<dbReference type="GO" id="GO:0046081">
    <property type="term" value="P:dUTP catabolic process"/>
    <property type="evidence" value="ECO:0007669"/>
    <property type="project" value="InterPro"/>
</dbReference>
<comment type="function">
    <text evidence="5">This enzyme is involved in nucleotide metabolism: it produces dUMP, the immediate precursor of thymidine nucleotides and it decreases the intracellular concentration of dUTP so that uracil cannot be incorporated into DNA.</text>
</comment>
<dbReference type="InterPro" id="IPR033704">
    <property type="entry name" value="dUTPase_trimeric"/>
</dbReference>
<evidence type="ECO:0000256" key="4">
    <source>
        <dbReference type="ARBA" id="ARBA00047686"/>
    </source>
</evidence>
<keyword evidence="2 5" id="KW-0378">Hydrolase</keyword>
<dbReference type="PANTHER" id="PTHR11241:SF0">
    <property type="entry name" value="DEOXYURIDINE 5'-TRIPHOSPHATE NUCLEOTIDOHYDROLASE"/>
    <property type="match status" value="1"/>
</dbReference>
<reference evidence="7 8" key="1">
    <citation type="journal article" date="2011" name="Vet. Res.">
        <title>Genome sequence of Helicobacter suis supports its role in gastric pathology.</title>
        <authorList>
            <person name="Vermoote M."/>
            <person name="Vandekerckhove T.T."/>
            <person name="Flahou B."/>
            <person name="Pasmans F."/>
            <person name="Smet A."/>
            <person name="De Groote D."/>
            <person name="Van Criekinge W."/>
            <person name="Ducatelle R."/>
            <person name="Haesebrouck F."/>
        </authorList>
    </citation>
    <scope>NUCLEOTIDE SEQUENCE [LARGE SCALE GENOMIC DNA]</scope>
    <source>
        <strain evidence="7 8">HS5</strain>
    </source>
</reference>
<evidence type="ECO:0000313" key="7">
    <source>
        <dbReference type="EMBL" id="EFX42031.1"/>
    </source>
</evidence>
<evidence type="ECO:0000313" key="8">
    <source>
        <dbReference type="Proteomes" id="UP000054093"/>
    </source>
</evidence>
<feature type="binding site" evidence="5">
    <location>
        <begin position="71"/>
        <end position="73"/>
    </location>
    <ligand>
        <name>substrate</name>
    </ligand>
</feature>
<dbReference type="EC" id="3.6.1.23" evidence="5"/>
<organism evidence="7 8">
    <name type="scientific">Helicobacter suis HS5</name>
    <dbReference type="NCBI Taxonomy" id="710394"/>
    <lineage>
        <taxon>Bacteria</taxon>
        <taxon>Pseudomonadati</taxon>
        <taxon>Campylobacterota</taxon>
        <taxon>Epsilonproteobacteria</taxon>
        <taxon>Campylobacterales</taxon>
        <taxon>Helicobacteraceae</taxon>
        <taxon>Helicobacter</taxon>
    </lineage>
</organism>
<feature type="domain" description="dUTPase-like" evidence="6">
    <location>
        <begin position="21"/>
        <end position="150"/>
    </location>
</feature>
<keyword evidence="5" id="KW-0479">Metal-binding</keyword>
<feature type="binding site" evidence="5">
    <location>
        <position position="84"/>
    </location>
    <ligand>
        <name>substrate</name>
    </ligand>
</feature>
<comment type="caution">
    <text evidence="5">Lacks conserved residue(s) required for the propagation of feature annotation.</text>
</comment>
<dbReference type="NCBIfam" id="NF001862">
    <property type="entry name" value="PRK00601.1"/>
    <property type="match status" value="1"/>
</dbReference>
<dbReference type="InterPro" id="IPR029054">
    <property type="entry name" value="dUTPase-like"/>
</dbReference>
<sequence>MFVIKILFMVKLLLKKLHPQANLPAYQSLGASGFDLHALEDLMIAPKSVGLVKTGLAVGLEEGYEVQVRSRSGLALKHQIIVLNSPGTIDSDYRGELQIILMNLSNTPFYIHQGDRIAQGVLCQVMRADFKEVEELDQTKRGSQGFGSSGV</sequence>
<evidence type="ECO:0000256" key="5">
    <source>
        <dbReference type="HAMAP-Rule" id="MF_00116"/>
    </source>
</evidence>
<protein>
    <recommendedName>
        <fullName evidence="5">Deoxyuridine 5'-triphosphate nucleotidohydrolase</fullName>
        <shortName evidence="5">dUTPase</shortName>
        <ecNumber evidence="5">3.6.1.23</ecNumber>
    </recommendedName>
    <alternativeName>
        <fullName evidence="5">dUTP pyrophosphatase</fullName>
    </alternativeName>
</protein>
<dbReference type="GO" id="GO:0000287">
    <property type="term" value="F:magnesium ion binding"/>
    <property type="evidence" value="ECO:0007669"/>
    <property type="project" value="UniProtKB-UniRule"/>
</dbReference>